<dbReference type="Pfam" id="PF07565">
    <property type="entry name" value="Band_3_cyto"/>
    <property type="match status" value="1"/>
</dbReference>
<dbReference type="AlphaFoldDB" id="A0A183D8Z0"/>
<dbReference type="OrthoDB" id="5847833at2759"/>
<dbReference type="Gene3D" id="3.40.930.10">
    <property type="entry name" value="Mannitol-specific EII, Chain A"/>
    <property type="match status" value="1"/>
</dbReference>
<protein>
    <submittedName>
        <fullName evidence="4">Band_3_cyto domain-containing protein</fullName>
    </submittedName>
</protein>
<proteinExistence type="predicted"/>
<gene>
    <name evidence="2" type="ORF">GPUH_LOCUS5180</name>
</gene>
<dbReference type="InterPro" id="IPR016152">
    <property type="entry name" value="PTrfase/Anion_transptr"/>
</dbReference>
<name>A0A183D8Z0_9BILA</name>
<evidence type="ECO:0000313" key="2">
    <source>
        <dbReference type="EMBL" id="VDK49526.1"/>
    </source>
</evidence>
<dbReference type="GO" id="GO:0016020">
    <property type="term" value="C:membrane"/>
    <property type="evidence" value="ECO:0007669"/>
    <property type="project" value="InterPro"/>
</dbReference>
<reference evidence="2 3" key="2">
    <citation type="submission" date="2018-11" db="EMBL/GenBank/DDBJ databases">
        <authorList>
            <consortium name="Pathogen Informatics"/>
        </authorList>
    </citation>
    <scope>NUCLEOTIDE SEQUENCE [LARGE SCALE GENOMIC DNA]</scope>
</reference>
<dbReference type="EMBL" id="UYRT01010638">
    <property type="protein sequence ID" value="VDK49526.1"/>
    <property type="molecule type" value="Genomic_DNA"/>
</dbReference>
<dbReference type="InterPro" id="IPR013769">
    <property type="entry name" value="Band3_cytoplasmic_dom"/>
</dbReference>
<sequence length="76" mass="8607">MTREGSHVDMKGNLHFMKKLPAGAEASNILVGEVDFLTHHITAFVRLKNAAILGDLTEVSYPQFTYVFQRLVFKKK</sequence>
<organism evidence="4">
    <name type="scientific">Gongylonema pulchrum</name>
    <dbReference type="NCBI Taxonomy" id="637853"/>
    <lineage>
        <taxon>Eukaryota</taxon>
        <taxon>Metazoa</taxon>
        <taxon>Ecdysozoa</taxon>
        <taxon>Nematoda</taxon>
        <taxon>Chromadorea</taxon>
        <taxon>Rhabditida</taxon>
        <taxon>Spirurina</taxon>
        <taxon>Spiruromorpha</taxon>
        <taxon>Spiruroidea</taxon>
        <taxon>Gongylonematidae</taxon>
        <taxon>Gongylonema</taxon>
    </lineage>
</organism>
<keyword evidence="3" id="KW-1185">Reference proteome</keyword>
<accession>A0A183D8Z0</accession>
<feature type="domain" description="Band 3 cytoplasmic" evidence="1">
    <location>
        <begin position="9"/>
        <end position="63"/>
    </location>
</feature>
<dbReference type="GO" id="GO:0008509">
    <property type="term" value="F:monoatomic anion transmembrane transporter activity"/>
    <property type="evidence" value="ECO:0007669"/>
    <property type="project" value="InterPro"/>
</dbReference>
<dbReference type="SUPFAM" id="SSF55804">
    <property type="entry name" value="Phoshotransferase/anion transport protein"/>
    <property type="match status" value="1"/>
</dbReference>
<evidence type="ECO:0000313" key="3">
    <source>
        <dbReference type="Proteomes" id="UP000271098"/>
    </source>
</evidence>
<reference evidence="4" key="1">
    <citation type="submission" date="2016-06" db="UniProtKB">
        <authorList>
            <consortium name="WormBaseParasite"/>
        </authorList>
    </citation>
    <scope>IDENTIFICATION</scope>
</reference>
<evidence type="ECO:0000313" key="4">
    <source>
        <dbReference type="WBParaSite" id="GPUH_0000518801-mRNA-1"/>
    </source>
</evidence>
<dbReference type="Proteomes" id="UP000271098">
    <property type="component" value="Unassembled WGS sequence"/>
</dbReference>
<evidence type="ECO:0000259" key="1">
    <source>
        <dbReference type="Pfam" id="PF07565"/>
    </source>
</evidence>
<dbReference type="WBParaSite" id="GPUH_0000518801-mRNA-1">
    <property type="protein sequence ID" value="GPUH_0000518801-mRNA-1"/>
    <property type="gene ID" value="GPUH_0000518801"/>
</dbReference>